<dbReference type="SUPFAM" id="SSF50022">
    <property type="entry name" value="ISP domain"/>
    <property type="match status" value="1"/>
</dbReference>
<dbReference type="PANTHER" id="PTHR21496">
    <property type="entry name" value="FERREDOXIN-RELATED"/>
    <property type="match status" value="1"/>
</dbReference>
<keyword evidence="5" id="KW-0411">Iron-sulfur</keyword>
<gene>
    <name evidence="8" type="ORF">CQ14_23875</name>
</gene>
<dbReference type="AlphaFoldDB" id="A0A0R3MGC2"/>
<proteinExistence type="predicted"/>
<dbReference type="Gene3D" id="2.102.10.10">
    <property type="entry name" value="Rieske [2Fe-2S] iron-sulphur domain"/>
    <property type="match status" value="1"/>
</dbReference>
<organism evidence="8 9">
    <name type="scientific">Bradyrhizobium lablabi</name>
    <dbReference type="NCBI Taxonomy" id="722472"/>
    <lineage>
        <taxon>Bacteria</taxon>
        <taxon>Pseudomonadati</taxon>
        <taxon>Pseudomonadota</taxon>
        <taxon>Alphaproteobacteria</taxon>
        <taxon>Hyphomicrobiales</taxon>
        <taxon>Nitrobacteraceae</taxon>
        <taxon>Bradyrhizobium</taxon>
    </lineage>
</organism>
<feature type="domain" description="Rieske" evidence="7">
    <location>
        <begin position="5"/>
        <end position="100"/>
    </location>
</feature>
<dbReference type="GO" id="GO:0042128">
    <property type="term" value="P:nitrate assimilation"/>
    <property type="evidence" value="ECO:0007669"/>
    <property type="project" value="UniProtKB-KW"/>
</dbReference>
<dbReference type="InterPro" id="IPR012748">
    <property type="entry name" value="Rieske-like_NirD"/>
</dbReference>
<dbReference type="PANTHER" id="PTHR21496:SF23">
    <property type="entry name" value="3-PHENYLPROPIONATE_CINNAMIC ACID DIOXYGENASE FERREDOXIN SUBUNIT"/>
    <property type="match status" value="1"/>
</dbReference>
<keyword evidence="2" id="KW-0479">Metal-binding</keyword>
<name>A0A0R3MGC2_9BRAD</name>
<dbReference type="InterPro" id="IPR036922">
    <property type="entry name" value="Rieske_2Fe-2S_sf"/>
</dbReference>
<dbReference type="EMBL" id="LLYB01000131">
    <property type="protein sequence ID" value="KRR16086.1"/>
    <property type="molecule type" value="Genomic_DNA"/>
</dbReference>
<keyword evidence="3" id="KW-0560">Oxidoreductase</keyword>
<evidence type="ECO:0000256" key="2">
    <source>
        <dbReference type="ARBA" id="ARBA00022723"/>
    </source>
</evidence>
<dbReference type="NCBIfam" id="TIGR02378">
    <property type="entry name" value="nirD_assim_sml"/>
    <property type="match status" value="1"/>
</dbReference>
<accession>A0A0R3MGC2</accession>
<evidence type="ECO:0000256" key="4">
    <source>
        <dbReference type="ARBA" id="ARBA00023004"/>
    </source>
</evidence>
<dbReference type="PROSITE" id="PS51296">
    <property type="entry name" value="RIESKE"/>
    <property type="match status" value="1"/>
</dbReference>
<evidence type="ECO:0000256" key="5">
    <source>
        <dbReference type="ARBA" id="ARBA00023014"/>
    </source>
</evidence>
<dbReference type="RefSeq" id="WP_057863020.1">
    <property type="nucleotide sequence ID" value="NZ_LLYB01000131.1"/>
</dbReference>
<evidence type="ECO:0000313" key="9">
    <source>
        <dbReference type="Proteomes" id="UP000051660"/>
    </source>
</evidence>
<keyword evidence="6" id="KW-0534">Nitrate assimilation</keyword>
<dbReference type="CDD" id="cd03530">
    <property type="entry name" value="Rieske_NirD_small_Bacillus"/>
    <property type="match status" value="1"/>
</dbReference>
<evidence type="ECO:0000259" key="7">
    <source>
        <dbReference type="PROSITE" id="PS51296"/>
    </source>
</evidence>
<keyword evidence="4" id="KW-0408">Iron</keyword>
<dbReference type="InterPro" id="IPR017941">
    <property type="entry name" value="Rieske_2Fe-2S"/>
</dbReference>
<sequence length="111" mass="11900">MTKWIEIGTLNDIPVLGSRVVRTASGDIAVFRTADNEVFALDDRCPHKGGPLSQGIVHNKRVTCPLHNFVIELKSGTAVAPDEGCTRAHQTKVENGVVWLGVQVAATVPAE</sequence>
<dbReference type="GO" id="GO:0051537">
    <property type="term" value="F:2 iron, 2 sulfur cluster binding"/>
    <property type="evidence" value="ECO:0007669"/>
    <property type="project" value="UniProtKB-KW"/>
</dbReference>
<dbReference type="OrthoDB" id="9794175at2"/>
<evidence type="ECO:0000256" key="1">
    <source>
        <dbReference type="ARBA" id="ARBA00022714"/>
    </source>
</evidence>
<comment type="caution">
    <text evidence="8">The sequence shown here is derived from an EMBL/GenBank/DDBJ whole genome shotgun (WGS) entry which is preliminary data.</text>
</comment>
<dbReference type="GO" id="GO:0046872">
    <property type="term" value="F:metal ion binding"/>
    <property type="evidence" value="ECO:0007669"/>
    <property type="project" value="UniProtKB-KW"/>
</dbReference>
<dbReference type="GO" id="GO:0008942">
    <property type="term" value="F:nitrite reductase [NAD(P)H] activity"/>
    <property type="evidence" value="ECO:0007669"/>
    <property type="project" value="InterPro"/>
</dbReference>
<evidence type="ECO:0000256" key="6">
    <source>
        <dbReference type="ARBA" id="ARBA00023063"/>
    </source>
</evidence>
<evidence type="ECO:0000313" key="8">
    <source>
        <dbReference type="EMBL" id="KRR16086.1"/>
    </source>
</evidence>
<reference evidence="8 9" key="1">
    <citation type="submission" date="2014-03" db="EMBL/GenBank/DDBJ databases">
        <title>Bradyrhizobium valentinum sp. nov., isolated from effective nodules of Lupinus mariae-josephae, a lupine endemic of basic-lime soils in Eastern Spain.</title>
        <authorList>
            <person name="Duran D."/>
            <person name="Rey L."/>
            <person name="Navarro A."/>
            <person name="Busquets A."/>
            <person name="Imperial J."/>
            <person name="Ruiz-Argueso T."/>
        </authorList>
    </citation>
    <scope>NUCLEOTIDE SEQUENCE [LARGE SCALE GENOMIC DNA]</scope>
    <source>
        <strain evidence="8 9">CCBAU 23086</strain>
    </source>
</reference>
<evidence type="ECO:0000256" key="3">
    <source>
        <dbReference type="ARBA" id="ARBA00023002"/>
    </source>
</evidence>
<keyword evidence="1" id="KW-0001">2Fe-2S</keyword>
<dbReference type="Proteomes" id="UP000051660">
    <property type="component" value="Unassembled WGS sequence"/>
</dbReference>
<dbReference type="Pfam" id="PF00355">
    <property type="entry name" value="Rieske"/>
    <property type="match status" value="1"/>
</dbReference>
<protein>
    <submittedName>
        <fullName evidence="8">Nitrite reductase</fullName>
    </submittedName>
</protein>